<feature type="region of interest" description="Disordered" evidence="1">
    <location>
        <begin position="93"/>
        <end position="115"/>
    </location>
</feature>
<keyword evidence="3" id="KW-1185">Reference proteome</keyword>
<name>A0AAE1P6Z2_9EUCA</name>
<comment type="caution">
    <text evidence="2">The sequence shown here is derived from an EMBL/GenBank/DDBJ whole genome shotgun (WGS) entry which is preliminary data.</text>
</comment>
<feature type="region of interest" description="Disordered" evidence="1">
    <location>
        <begin position="1"/>
        <end position="37"/>
    </location>
</feature>
<feature type="compositionally biased region" description="Basic and acidic residues" evidence="1">
    <location>
        <begin position="18"/>
        <end position="30"/>
    </location>
</feature>
<accession>A0AAE1P6Z2</accession>
<evidence type="ECO:0000256" key="1">
    <source>
        <dbReference type="SAM" id="MobiDB-lite"/>
    </source>
</evidence>
<dbReference type="AlphaFoldDB" id="A0AAE1P6Z2"/>
<gene>
    <name evidence="2" type="ORF">Pmani_025984</name>
</gene>
<evidence type="ECO:0000313" key="2">
    <source>
        <dbReference type="EMBL" id="KAK4301871.1"/>
    </source>
</evidence>
<proteinExistence type="predicted"/>
<protein>
    <submittedName>
        <fullName evidence="2">Uncharacterized protein</fullName>
    </submittedName>
</protein>
<dbReference type="EMBL" id="JAWZYT010002815">
    <property type="protein sequence ID" value="KAK4301871.1"/>
    <property type="molecule type" value="Genomic_DNA"/>
</dbReference>
<organism evidence="2 3">
    <name type="scientific">Petrolisthes manimaculis</name>
    <dbReference type="NCBI Taxonomy" id="1843537"/>
    <lineage>
        <taxon>Eukaryota</taxon>
        <taxon>Metazoa</taxon>
        <taxon>Ecdysozoa</taxon>
        <taxon>Arthropoda</taxon>
        <taxon>Crustacea</taxon>
        <taxon>Multicrustacea</taxon>
        <taxon>Malacostraca</taxon>
        <taxon>Eumalacostraca</taxon>
        <taxon>Eucarida</taxon>
        <taxon>Decapoda</taxon>
        <taxon>Pleocyemata</taxon>
        <taxon>Anomura</taxon>
        <taxon>Galatheoidea</taxon>
        <taxon>Porcellanidae</taxon>
        <taxon>Petrolisthes</taxon>
    </lineage>
</organism>
<reference evidence="2" key="1">
    <citation type="submission" date="2023-11" db="EMBL/GenBank/DDBJ databases">
        <title>Genome assemblies of two species of porcelain crab, Petrolisthes cinctipes and Petrolisthes manimaculis (Anomura: Porcellanidae).</title>
        <authorList>
            <person name="Angst P."/>
        </authorList>
    </citation>
    <scope>NUCLEOTIDE SEQUENCE</scope>
    <source>
        <strain evidence="2">PB745_02</strain>
        <tissue evidence="2">Gill</tissue>
    </source>
</reference>
<dbReference type="Proteomes" id="UP001292094">
    <property type="component" value="Unassembled WGS sequence"/>
</dbReference>
<sequence length="115" mass="12871">MKQELDQALDGTSLLAKECMRGKEGREGGKMGRPLITNDNKELNLHWPRSRQLKQIVTWGAGQDPRSLFHDRFSHPPGSCSLHTCVLLDTWAPAGDDHEPSRNPSGKKNLKLNCI</sequence>
<evidence type="ECO:0000313" key="3">
    <source>
        <dbReference type="Proteomes" id="UP001292094"/>
    </source>
</evidence>